<gene>
    <name evidence="3" type="ORF">SAMN05443287_101400</name>
</gene>
<evidence type="ECO:0000313" key="4">
    <source>
        <dbReference type="Proteomes" id="UP000198707"/>
    </source>
</evidence>
<dbReference type="SUPFAM" id="SSF54593">
    <property type="entry name" value="Glyoxalase/Bleomycin resistance protein/Dihydroxybiphenyl dioxygenase"/>
    <property type="match status" value="1"/>
</dbReference>
<dbReference type="STRING" id="1144548.SAMN05443287_101400"/>
<reference evidence="4" key="1">
    <citation type="submission" date="2016-10" db="EMBL/GenBank/DDBJ databases">
        <authorList>
            <person name="Varghese N."/>
            <person name="Submissions S."/>
        </authorList>
    </citation>
    <scope>NUCLEOTIDE SEQUENCE [LARGE SCALE GENOMIC DNA]</scope>
    <source>
        <strain evidence="4">CGMCC 4.7038</strain>
    </source>
</reference>
<dbReference type="EMBL" id="FNYV01000001">
    <property type="protein sequence ID" value="SEI59128.1"/>
    <property type="molecule type" value="Genomic_DNA"/>
</dbReference>
<organism evidence="3 4">
    <name type="scientific">Micromonospora phaseoli</name>
    <dbReference type="NCBI Taxonomy" id="1144548"/>
    <lineage>
        <taxon>Bacteria</taxon>
        <taxon>Bacillati</taxon>
        <taxon>Actinomycetota</taxon>
        <taxon>Actinomycetes</taxon>
        <taxon>Micromonosporales</taxon>
        <taxon>Micromonosporaceae</taxon>
        <taxon>Micromonospora</taxon>
    </lineage>
</organism>
<dbReference type="PANTHER" id="PTHR35908:SF1">
    <property type="entry name" value="CONSERVED PROTEIN"/>
    <property type="match status" value="1"/>
</dbReference>
<dbReference type="AlphaFoldDB" id="A0A1H6RTC5"/>
<dbReference type="Gene3D" id="3.10.180.10">
    <property type="entry name" value="2,3-Dihydroxybiphenyl 1,2-Dioxygenase, domain 1"/>
    <property type="match status" value="1"/>
</dbReference>
<keyword evidence="4" id="KW-1185">Reference proteome</keyword>
<evidence type="ECO:0000259" key="2">
    <source>
        <dbReference type="Pfam" id="PF18029"/>
    </source>
</evidence>
<feature type="domain" description="Glyoxalase-like" evidence="2">
    <location>
        <begin position="8"/>
        <end position="117"/>
    </location>
</feature>
<dbReference type="RefSeq" id="WP_092373948.1">
    <property type="nucleotide sequence ID" value="NZ_BOPI01000049.1"/>
</dbReference>
<name>A0A1H6RTC5_9ACTN</name>
<dbReference type="Proteomes" id="UP000198707">
    <property type="component" value="Unassembled WGS sequence"/>
</dbReference>
<dbReference type="InterPro" id="IPR029068">
    <property type="entry name" value="Glyas_Bleomycin-R_OHBP_Dase"/>
</dbReference>
<accession>A0A1H6RTC5</accession>
<dbReference type="CDD" id="cd06587">
    <property type="entry name" value="VOC"/>
    <property type="match status" value="1"/>
</dbReference>
<feature type="region of interest" description="Disordered" evidence="1">
    <location>
        <begin position="122"/>
        <end position="148"/>
    </location>
</feature>
<sequence length="148" mass="15680">MSARIHNIGIDCHDTYALAGFWAQVFDCPRQPDDFPGDPEAMLLPPGGPEVLFLAVPEGKTVKNRLHLDLEPTDRTRDEEVQRLLGIGARHVADHIGPTGAGWVVLADPEGNEFCVLRSAAEKAAARPAAEQGQPGSGPAVTVGEAPA</sequence>
<dbReference type="OrthoDB" id="3212826at2"/>
<protein>
    <recommendedName>
        <fullName evidence="2">Glyoxalase-like domain-containing protein</fullName>
    </recommendedName>
</protein>
<dbReference type="PANTHER" id="PTHR35908">
    <property type="entry name" value="HYPOTHETICAL FUSION PROTEIN"/>
    <property type="match status" value="1"/>
</dbReference>
<dbReference type="Pfam" id="PF18029">
    <property type="entry name" value="Glyoxalase_6"/>
    <property type="match status" value="1"/>
</dbReference>
<dbReference type="InterPro" id="IPR041581">
    <property type="entry name" value="Glyoxalase_6"/>
</dbReference>
<evidence type="ECO:0000256" key="1">
    <source>
        <dbReference type="SAM" id="MobiDB-lite"/>
    </source>
</evidence>
<proteinExistence type="predicted"/>
<evidence type="ECO:0000313" key="3">
    <source>
        <dbReference type="EMBL" id="SEI59128.1"/>
    </source>
</evidence>